<reference evidence="6 7" key="1">
    <citation type="submission" date="2019-07" db="EMBL/GenBank/DDBJ databases">
        <title>Genomes of Cafeteria roenbergensis.</title>
        <authorList>
            <person name="Fischer M.G."/>
            <person name="Hackl T."/>
            <person name="Roman M."/>
        </authorList>
    </citation>
    <scope>NUCLEOTIDE SEQUENCE [LARGE SCALE GENOMIC DNA]</scope>
    <source>
        <strain evidence="5 6">BVI</strain>
        <strain evidence="4 7">Cflag</strain>
    </source>
</reference>
<dbReference type="GO" id="GO:0003676">
    <property type="term" value="F:nucleic acid binding"/>
    <property type="evidence" value="ECO:0007669"/>
    <property type="project" value="InterPro"/>
</dbReference>
<dbReference type="OMA" id="HRARRCP"/>
<dbReference type="Pfam" id="PF00098">
    <property type="entry name" value="zf-CCHC"/>
    <property type="match status" value="1"/>
</dbReference>
<dbReference type="Proteomes" id="UP000323011">
    <property type="component" value="Unassembled WGS sequence"/>
</dbReference>
<evidence type="ECO:0000259" key="3">
    <source>
        <dbReference type="PROSITE" id="PS50158"/>
    </source>
</evidence>
<organism evidence="4 7">
    <name type="scientific">Cafeteria roenbergensis</name>
    <name type="common">Marine flagellate</name>
    <dbReference type="NCBI Taxonomy" id="33653"/>
    <lineage>
        <taxon>Eukaryota</taxon>
        <taxon>Sar</taxon>
        <taxon>Stramenopiles</taxon>
        <taxon>Bigyra</taxon>
        <taxon>Opalozoa</taxon>
        <taxon>Bicosoecida</taxon>
        <taxon>Cafeteriaceae</taxon>
        <taxon>Cafeteria</taxon>
    </lineage>
</organism>
<evidence type="ECO:0000313" key="4">
    <source>
        <dbReference type="EMBL" id="KAA0151475.1"/>
    </source>
</evidence>
<comment type="caution">
    <text evidence="4">The sequence shown here is derived from an EMBL/GenBank/DDBJ whole genome shotgun (WGS) entry which is preliminary data.</text>
</comment>
<proteinExistence type="predicted"/>
<name>A0A5A8CET4_CAFRO</name>
<feature type="domain" description="CCHC-type" evidence="3">
    <location>
        <begin position="132"/>
        <end position="146"/>
    </location>
</feature>
<keyword evidence="1" id="KW-0862">Zinc</keyword>
<evidence type="ECO:0000256" key="1">
    <source>
        <dbReference type="PROSITE-ProRule" id="PRU00047"/>
    </source>
</evidence>
<gene>
    <name evidence="5" type="ORF">FNF29_00977</name>
    <name evidence="4" type="ORF">FNF31_06819</name>
</gene>
<dbReference type="PROSITE" id="PS50158">
    <property type="entry name" value="ZF_CCHC"/>
    <property type="match status" value="1"/>
</dbReference>
<evidence type="ECO:0000313" key="5">
    <source>
        <dbReference type="EMBL" id="KAA0156868.1"/>
    </source>
</evidence>
<sequence length="149" mass="15549">MATPMKSMFRTSVPGGSIALHRAKPVPETPVGKSASDSRAAPAALPEAAAAFEPQLEYHKSVGYDSSSRSADSVTLAASEAIARHYSIPPDFEVDKVTYGPLSGQSHASRVVAAYERGVLPLRPGSSDVQVCSACGAEGHRARRCPATL</sequence>
<protein>
    <recommendedName>
        <fullName evidence="3">CCHC-type domain-containing protein</fullName>
    </recommendedName>
</protein>
<evidence type="ECO:0000313" key="6">
    <source>
        <dbReference type="Proteomes" id="UP000323011"/>
    </source>
</evidence>
<dbReference type="GO" id="GO:0008270">
    <property type="term" value="F:zinc ion binding"/>
    <property type="evidence" value="ECO:0007669"/>
    <property type="project" value="UniProtKB-KW"/>
</dbReference>
<accession>A0A5A8CET4</accession>
<evidence type="ECO:0000313" key="7">
    <source>
        <dbReference type="Proteomes" id="UP000325113"/>
    </source>
</evidence>
<dbReference type="InterPro" id="IPR001878">
    <property type="entry name" value="Znf_CCHC"/>
</dbReference>
<dbReference type="Proteomes" id="UP000325113">
    <property type="component" value="Unassembled WGS sequence"/>
</dbReference>
<evidence type="ECO:0000256" key="2">
    <source>
        <dbReference type="SAM" id="MobiDB-lite"/>
    </source>
</evidence>
<feature type="region of interest" description="Disordered" evidence="2">
    <location>
        <begin position="1"/>
        <end position="42"/>
    </location>
</feature>
<dbReference type="EMBL" id="VLTN01000003">
    <property type="protein sequence ID" value="KAA0156868.1"/>
    <property type="molecule type" value="Genomic_DNA"/>
</dbReference>
<keyword evidence="1" id="KW-0863">Zinc-finger</keyword>
<dbReference type="EMBL" id="VLTM01000114">
    <property type="protein sequence ID" value="KAA0151475.1"/>
    <property type="molecule type" value="Genomic_DNA"/>
</dbReference>
<keyword evidence="1" id="KW-0479">Metal-binding</keyword>
<dbReference type="SMART" id="SM00343">
    <property type="entry name" value="ZnF_C2HC"/>
    <property type="match status" value="1"/>
</dbReference>
<keyword evidence="6" id="KW-1185">Reference proteome</keyword>
<dbReference type="AlphaFoldDB" id="A0A5A8CET4"/>